<feature type="transmembrane region" description="Helical" evidence="7">
    <location>
        <begin position="263"/>
        <end position="282"/>
    </location>
</feature>
<dbReference type="AlphaFoldDB" id="A0A5C5BPI4"/>
<dbReference type="Pfam" id="PF03916">
    <property type="entry name" value="NrfD"/>
    <property type="match status" value="1"/>
</dbReference>
<evidence type="ECO:0000256" key="2">
    <source>
        <dbReference type="ARBA" id="ARBA00008929"/>
    </source>
</evidence>
<sequence length="288" mass="30912">MYGPLIIAYLFLGGTAAGALFVMSVWSLQTRLSSVRAPRQETAFAALRRRTYAAAFVLLVLAMTCLLWDLGAPHRAPLIFLHSRPTVLTFGAYTLAIEAVLTVLLAATYLLKRPALQGSALTIAEFLCSVGAIVTMSYTGVFLMSGGIPFWNTWALVGLFTFSSISAGVSTVLLIDWFIQGQTLLLRASKPLQRWHLGCLAGETVFLALFTYDVLSNPSANAARTLLLSPDMLATAVVGVAGFGITLPAALETYSLTRKDCRTIPVSDVACLLGCLILRYVVIACGVH</sequence>
<gene>
    <name evidence="8" type="ORF">FIC87_14305</name>
</gene>
<keyword evidence="3" id="KW-1003">Cell membrane</keyword>
<keyword evidence="4 7" id="KW-0812">Transmembrane</keyword>
<feature type="transmembrane region" description="Helical" evidence="7">
    <location>
        <begin position="6"/>
        <end position="29"/>
    </location>
</feature>
<evidence type="ECO:0000256" key="6">
    <source>
        <dbReference type="ARBA" id="ARBA00023136"/>
    </source>
</evidence>
<evidence type="ECO:0000256" key="1">
    <source>
        <dbReference type="ARBA" id="ARBA00004651"/>
    </source>
</evidence>
<feature type="transmembrane region" description="Helical" evidence="7">
    <location>
        <begin position="195"/>
        <end position="212"/>
    </location>
</feature>
<dbReference type="InterPro" id="IPR052049">
    <property type="entry name" value="Electron_transfer_protein"/>
</dbReference>
<dbReference type="Gene3D" id="1.20.1630.10">
    <property type="entry name" value="Formate dehydrogenase/DMSO reductase domain"/>
    <property type="match status" value="1"/>
</dbReference>
<feature type="transmembrane region" description="Helical" evidence="7">
    <location>
        <begin position="123"/>
        <end position="148"/>
    </location>
</feature>
<evidence type="ECO:0000256" key="7">
    <source>
        <dbReference type="SAM" id="Phobius"/>
    </source>
</evidence>
<organism evidence="8 9">
    <name type="scientific">Eggerthella lenta</name>
    <name type="common">Eubacterium lentum</name>
    <dbReference type="NCBI Taxonomy" id="84112"/>
    <lineage>
        <taxon>Bacteria</taxon>
        <taxon>Bacillati</taxon>
        <taxon>Actinomycetota</taxon>
        <taxon>Coriobacteriia</taxon>
        <taxon>Eggerthellales</taxon>
        <taxon>Eggerthellaceae</taxon>
        <taxon>Eggerthella</taxon>
    </lineage>
</organism>
<feature type="transmembrane region" description="Helical" evidence="7">
    <location>
        <begin position="154"/>
        <end position="175"/>
    </location>
</feature>
<accession>A0A5C5BPI4</accession>
<evidence type="ECO:0000313" key="9">
    <source>
        <dbReference type="Proteomes" id="UP000312594"/>
    </source>
</evidence>
<dbReference type="EMBL" id="VEVP01000055">
    <property type="protein sequence ID" value="TNU88570.1"/>
    <property type="molecule type" value="Genomic_DNA"/>
</dbReference>
<evidence type="ECO:0000256" key="3">
    <source>
        <dbReference type="ARBA" id="ARBA00022475"/>
    </source>
</evidence>
<dbReference type="Proteomes" id="UP000312594">
    <property type="component" value="Unassembled WGS sequence"/>
</dbReference>
<evidence type="ECO:0008006" key="10">
    <source>
        <dbReference type="Google" id="ProtNLM"/>
    </source>
</evidence>
<dbReference type="GO" id="GO:0005886">
    <property type="term" value="C:plasma membrane"/>
    <property type="evidence" value="ECO:0007669"/>
    <property type="project" value="UniProtKB-SubCell"/>
</dbReference>
<dbReference type="InterPro" id="IPR005614">
    <property type="entry name" value="NrfD-like"/>
</dbReference>
<proteinExistence type="inferred from homology"/>
<evidence type="ECO:0000313" key="8">
    <source>
        <dbReference type="EMBL" id="TNU88570.1"/>
    </source>
</evidence>
<feature type="transmembrane region" description="Helical" evidence="7">
    <location>
        <begin position="90"/>
        <end position="111"/>
    </location>
</feature>
<dbReference type="PANTHER" id="PTHR34856:SF2">
    <property type="entry name" value="PROTEIN NRFD"/>
    <property type="match status" value="1"/>
</dbReference>
<dbReference type="PANTHER" id="PTHR34856">
    <property type="entry name" value="PROTEIN NRFD"/>
    <property type="match status" value="1"/>
</dbReference>
<comment type="subcellular location">
    <subcellularLocation>
        <location evidence="1">Cell membrane</location>
        <topology evidence="1">Multi-pass membrane protein</topology>
    </subcellularLocation>
</comment>
<reference evidence="8 9" key="1">
    <citation type="journal article" date="2005" name="Appl. Environ. Microbiol.">
        <title>Intestinal bacterial communities that produce active estrogen-like compounds enterodiol and enterolactone in humans.</title>
        <authorList>
            <person name="Clavel T."/>
            <person name="Henderson G."/>
            <person name="Alpert C.A."/>
            <person name="Philippe C."/>
            <person name="Rigottier-Gois L."/>
            <person name="Dore J."/>
            <person name="Blaut M."/>
        </authorList>
    </citation>
    <scope>NUCLEOTIDE SEQUENCE [LARGE SCALE GENOMIC DNA]</scope>
    <source>
        <strain evidence="8 9">SECO-MT75m2</strain>
    </source>
</reference>
<feature type="transmembrane region" description="Helical" evidence="7">
    <location>
        <begin position="50"/>
        <end position="70"/>
    </location>
</feature>
<evidence type="ECO:0000256" key="4">
    <source>
        <dbReference type="ARBA" id="ARBA00022692"/>
    </source>
</evidence>
<comment type="caution">
    <text evidence="8">The sequence shown here is derived from an EMBL/GenBank/DDBJ whole genome shotgun (WGS) entry which is preliminary data.</text>
</comment>
<comment type="similarity">
    <text evidence="2">Belongs to the NrfD family.</text>
</comment>
<keyword evidence="6 7" id="KW-0472">Membrane</keyword>
<name>A0A5C5BPI4_EGGLN</name>
<keyword evidence="5 7" id="KW-1133">Transmembrane helix</keyword>
<dbReference type="RefSeq" id="WP_139913138.1">
    <property type="nucleotide sequence ID" value="NZ_VEVP01000055.1"/>
</dbReference>
<evidence type="ECO:0000256" key="5">
    <source>
        <dbReference type="ARBA" id="ARBA00022989"/>
    </source>
</evidence>
<protein>
    <recommendedName>
        <fullName evidence="10">Polysulfide reductase</fullName>
    </recommendedName>
</protein>
<feature type="transmembrane region" description="Helical" evidence="7">
    <location>
        <begin position="232"/>
        <end position="251"/>
    </location>
</feature>